<accession>A0A4Z0Z071</accession>
<dbReference type="InterPro" id="IPR011320">
    <property type="entry name" value="RNase_H1_N"/>
</dbReference>
<name>A0A4Z0Z071_9PEZI</name>
<dbReference type="AlphaFoldDB" id="A0A4Z0Z071"/>
<comment type="caution">
    <text evidence="2">The sequence shown here is derived from an EMBL/GenBank/DDBJ whole genome shotgun (WGS) entry which is preliminary data.</text>
</comment>
<dbReference type="InterPro" id="IPR037056">
    <property type="entry name" value="RNase_H1_N_sf"/>
</dbReference>
<sequence length="1255" mass="140360">MASIGKINPALMSLSNELTISAATFNLDFSLMKVEAPKEFHGVRDALSVSRRSNAEDGLAHITARKLGALFESIIPPIPHLIEAYGKRVSEISSSFSTARSTEPEYGIFAKQAGFDGTSIWAAATSGKGAIAIHLLACMLARMWNAPEAISLWVELVDRRKQQITSCLQQGNVTELANVMAARQDISREQLATWDASARSWLLTADKAKELQQIQLMLVLNNIRVPVNTNNDTFDSVIEAWTTALTAVDHLVQGIPQRITNGATLLAISSWHLYPDMHILASEVKSISQRDELMVGATLTLSTVSSDEGQAGVFWSLPLSRMRYYSPPTRVERQVSSGTSHVSLAEFRIVWLGATLASWLNTGANEESSFLSDSSRESIPFFGLQIFSNLFSLFRDKEPVISILRQTASTLRIHPEDLIIRYQREDENDLGTFEYCSAIAMERRAEKRAVEGTSRSNQNHYRWIVNKDDKADSKIKIPMEACKEYWSFITPKDIDNTGSHKFSLRKPGEHMISYELVLGDVSTCALFRAREVTLSHPETPSESPLATLGQIENIILSFSLKNDLLVSYLKRWTNPWQAGVTSLSALSQLHQLYQDLDGARINLKVLQSQLHKAKWAEEGMIRMEKLTSMFACIAMMESGELDIIPSSLENVIALSSGDSIFVDSTLLQDPVGVATSSKAVKRVSGSVGRSELVFMVPTAEPALKPTDPGAWCLIDHHAFDGQFLNAFAGTSLHLSFTGYELPLDVGSRGLRDRQAIILESVISLDDRGTHRGDLDIMSAITALHGSIVEYQEGDESFEKSWGEGLIHQLLLKYCDHDSEPVLTRFDASNNQFQSTGRSKLSPPHPASNISFAVIEMAKGRKNYYGVHEGRIPGVYDNWEDCSAQVHKIRSQYRGFETHDEAAFYVATGQARDGLNGEALFAEWKRSQQPMISANNVKNEKKPQIKTEAFDASQSYFSQLPNFQPDDNADFDDEFGRFASSQNIAPGSQAWRQKRTGAIRHEMVFHYSQKIDSDDEDDIKEENKYDIYLSQEEKESKRNLQWKLRIFQNMCREAKLEPLDTIQGCTTNLKSVLINIVDYIDAKRTGRRIRVWPPHEFEDFRAYSLSNGKRMDLKEAKSGDGLLVPLLQVLGRSNAASVYQDRRDRAVVARWDCSSRVSGSITDKKTQRDLLVIKEEPNTAHEVISIHGTESECSTPLRPIDDEISPWSPSSIGSLVFEIPISSQKRIKRDLEDLIGEEDMPQSGIDSASIHKRVRI</sequence>
<proteinExistence type="predicted"/>
<dbReference type="Proteomes" id="UP000297716">
    <property type="component" value="Unassembled WGS sequence"/>
</dbReference>
<dbReference type="EMBL" id="SKBN01000074">
    <property type="protein sequence ID" value="TGJ84173.1"/>
    <property type="molecule type" value="Genomic_DNA"/>
</dbReference>
<keyword evidence="3" id="KW-1185">Reference proteome</keyword>
<dbReference type="PANTHER" id="PTHR38846">
    <property type="entry name" value="C3H1-TYPE DOMAIN-CONTAINING PROTEIN"/>
    <property type="match status" value="1"/>
</dbReference>
<dbReference type="OrthoDB" id="5354164at2759"/>
<dbReference type="SUPFAM" id="SSF55658">
    <property type="entry name" value="L9 N-domain-like"/>
    <property type="match status" value="1"/>
</dbReference>
<gene>
    <name evidence="2" type="ORF">E0Z10_g4603</name>
</gene>
<organism evidence="2 3">
    <name type="scientific">Xylaria hypoxylon</name>
    <dbReference type="NCBI Taxonomy" id="37992"/>
    <lineage>
        <taxon>Eukaryota</taxon>
        <taxon>Fungi</taxon>
        <taxon>Dikarya</taxon>
        <taxon>Ascomycota</taxon>
        <taxon>Pezizomycotina</taxon>
        <taxon>Sordariomycetes</taxon>
        <taxon>Xylariomycetidae</taxon>
        <taxon>Xylariales</taxon>
        <taxon>Xylariaceae</taxon>
        <taxon>Xylaria</taxon>
    </lineage>
</organism>
<dbReference type="Gene3D" id="3.40.970.10">
    <property type="entry name" value="Ribonuclease H1, N-terminal domain"/>
    <property type="match status" value="1"/>
</dbReference>
<evidence type="ECO:0000259" key="1">
    <source>
        <dbReference type="Pfam" id="PF01693"/>
    </source>
</evidence>
<dbReference type="PANTHER" id="PTHR38846:SF1">
    <property type="entry name" value="C3H1-TYPE DOMAIN-CONTAINING PROTEIN"/>
    <property type="match status" value="1"/>
</dbReference>
<evidence type="ECO:0000313" key="3">
    <source>
        <dbReference type="Proteomes" id="UP000297716"/>
    </source>
</evidence>
<dbReference type="InterPro" id="IPR009027">
    <property type="entry name" value="Ribosomal_bL9/RNase_H1_N"/>
</dbReference>
<dbReference type="Pfam" id="PF01693">
    <property type="entry name" value="Cauli_VI"/>
    <property type="match status" value="1"/>
</dbReference>
<feature type="domain" description="Ribonuclease H1 N-terminal" evidence="1">
    <location>
        <begin position="863"/>
        <end position="902"/>
    </location>
</feature>
<protein>
    <recommendedName>
        <fullName evidence="1">Ribonuclease H1 N-terminal domain-containing protein</fullName>
    </recommendedName>
</protein>
<reference evidence="2 3" key="1">
    <citation type="submission" date="2019-03" db="EMBL/GenBank/DDBJ databases">
        <title>Draft genome sequence of Xylaria hypoxylon DSM 108379, a ubiquitous saprotrophic-parasitic fungi on hardwood.</title>
        <authorList>
            <person name="Buettner E."/>
            <person name="Leonhardt S."/>
            <person name="Gebauer A.M."/>
            <person name="Liers C."/>
            <person name="Hofrichter M."/>
            <person name="Kellner H."/>
        </authorList>
    </citation>
    <scope>NUCLEOTIDE SEQUENCE [LARGE SCALE GENOMIC DNA]</scope>
    <source>
        <strain evidence="2 3">DSM 108379</strain>
    </source>
</reference>
<evidence type="ECO:0000313" key="2">
    <source>
        <dbReference type="EMBL" id="TGJ84173.1"/>
    </source>
</evidence>